<dbReference type="Proteomes" id="UP000316621">
    <property type="component" value="Chromosome 8"/>
</dbReference>
<dbReference type="EMBL" id="CM010722">
    <property type="protein sequence ID" value="RZC75698.1"/>
    <property type="molecule type" value="Genomic_DNA"/>
</dbReference>
<organism evidence="1 2">
    <name type="scientific">Papaver somniferum</name>
    <name type="common">Opium poppy</name>
    <dbReference type="NCBI Taxonomy" id="3469"/>
    <lineage>
        <taxon>Eukaryota</taxon>
        <taxon>Viridiplantae</taxon>
        <taxon>Streptophyta</taxon>
        <taxon>Embryophyta</taxon>
        <taxon>Tracheophyta</taxon>
        <taxon>Spermatophyta</taxon>
        <taxon>Magnoliopsida</taxon>
        <taxon>Ranunculales</taxon>
        <taxon>Papaveraceae</taxon>
        <taxon>Papaveroideae</taxon>
        <taxon>Papaver</taxon>
    </lineage>
</organism>
<dbReference type="AlphaFoldDB" id="A0A4Y7KU36"/>
<feature type="non-terminal residue" evidence="1">
    <location>
        <position position="1"/>
    </location>
</feature>
<sequence length="203" mass="22331">IHGPGGSPFQWISRNNEMLDSFGGCIKSLQEQGVERNSVAKTLLGCFVDVFNMYHNLAELRDPFGDTCSSLQGSFSEAAKETSELINEADKQSDTATNDQLDQIRQSINKLFTVEESVLVEFIAMHKTVAEVSYMLGDAFTTGGTGMRGLSDVTHPGTSSKHGDQLMDFNLNDFPWDKHNVPSATIGLNSKKLSKYYEGYSLS</sequence>
<proteinExistence type="predicted"/>
<accession>A0A4Y7KU36</accession>
<dbReference type="Gramene" id="RZC75698">
    <property type="protein sequence ID" value="RZC75698"/>
    <property type="gene ID" value="C5167_051180"/>
</dbReference>
<name>A0A4Y7KU36_PAPSO</name>
<gene>
    <name evidence="1" type="ORF">C5167_051180</name>
</gene>
<evidence type="ECO:0000313" key="1">
    <source>
        <dbReference type="EMBL" id="RZC75698.1"/>
    </source>
</evidence>
<protein>
    <submittedName>
        <fullName evidence="1">Uncharacterized protein</fullName>
    </submittedName>
</protein>
<evidence type="ECO:0000313" key="2">
    <source>
        <dbReference type="Proteomes" id="UP000316621"/>
    </source>
</evidence>
<keyword evidence="2" id="KW-1185">Reference proteome</keyword>
<reference evidence="1 2" key="1">
    <citation type="journal article" date="2018" name="Science">
        <title>The opium poppy genome and morphinan production.</title>
        <authorList>
            <person name="Guo L."/>
            <person name="Winzer T."/>
            <person name="Yang X."/>
            <person name="Li Y."/>
            <person name="Ning Z."/>
            <person name="He Z."/>
            <person name="Teodor R."/>
            <person name="Lu Y."/>
            <person name="Bowser T.A."/>
            <person name="Graham I.A."/>
            <person name="Ye K."/>
        </authorList>
    </citation>
    <scope>NUCLEOTIDE SEQUENCE [LARGE SCALE GENOMIC DNA]</scope>
    <source>
        <strain evidence="2">cv. HN1</strain>
        <tissue evidence="1">Leaves</tissue>
    </source>
</reference>